<feature type="compositionally biased region" description="Acidic residues" evidence="1">
    <location>
        <begin position="177"/>
        <end position="192"/>
    </location>
</feature>
<name>A0ABP0S5P5_9DINO</name>
<evidence type="ECO:0000256" key="1">
    <source>
        <dbReference type="SAM" id="MobiDB-lite"/>
    </source>
</evidence>
<evidence type="ECO:0008006" key="4">
    <source>
        <dbReference type="Google" id="ProtNLM"/>
    </source>
</evidence>
<evidence type="ECO:0000313" key="3">
    <source>
        <dbReference type="Proteomes" id="UP001642484"/>
    </source>
</evidence>
<protein>
    <recommendedName>
        <fullName evidence="4">Transmembrane protein</fullName>
    </recommendedName>
</protein>
<accession>A0ABP0S5P5</accession>
<proteinExistence type="predicted"/>
<dbReference type="Proteomes" id="UP001642484">
    <property type="component" value="Unassembled WGS sequence"/>
</dbReference>
<feature type="compositionally biased region" description="Acidic residues" evidence="1">
    <location>
        <begin position="122"/>
        <end position="134"/>
    </location>
</feature>
<dbReference type="EMBL" id="CAXAMN010027017">
    <property type="protein sequence ID" value="CAK9107665.1"/>
    <property type="molecule type" value="Genomic_DNA"/>
</dbReference>
<comment type="caution">
    <text evidence="2">The sequence shown here is derived from an EMBL/GenBank/DDBJ whole genome shotgun (WGS) entry which is preliminary data.</text>
</comment>
<feature type="region of interest" description="Disordered" evidence="1">
    <location>
        <begin position="99"/>
        <end position="192"/>
    </location>
</feature>
<gene>
    <name evidence="2" type="ORF">CCMP2556_LOCUS50231</name>
</gene>
<feature type="compositionally biased region" description="Acidic residues" evidence="1">
    <location>
        <begin position="142"/>
        <end position="169"/>
    </location>
</feature>
<sequence length="192" mass="21138">MICSHAISAEPTHCRLASLQSEAPPLNKPLRDCAVDVLSTMMGLAALALMVAAASSAECVEQEVSTLMQRKVEQLKKEPSPESIRKWLKASTVVPGHVRPSSAQFFQREKQRVQTSPHGESEDVEDVEPVLEVDEALRADPNLEDEEQPDLLEDPAETEEEEEPMELAEADPTLSEEAAEDFAVDSDEDDDE</sequence>
<reference evidence="2 3" key="1">
    <citation type="submission" date="2024-02" db="EMBL/GenBank/DDBJ databases">
        <authorList>
            <person name="Chen Y."/>
            <person name="Shah S."/>
            <person name="Dougan E. K."/>
            <person name="Thang M."/>
            <person name="Chan C."/>
        </authorList>
    </citation>
    <scope>NUCLEOTIDE SEQUENCE [LARGE SCALE GENOMIC DNA]</scope>
</reference>
<evidence type="ECO:0000313" key="2">
    <source>
        <dbReference type="EMBL" id="CAK9107665.1"/>
    </source>
</evidence>
<keyword evidence="3" id="KW-1185">Reference proteome</keyword>
<organism evidence="2 3">
    <name type="scientific">Durusdinium trenchii</name>
    <dbReference type="NCBI Taxonomy" id="1381693"/>
    <lineage>
        <taxon>Eukaryota</taxon>
        <taxon>Sar</taxon>
        <taxon>Alveolata</taxon>
        <taxon>Dinophyceae</taxon>
        <taxon>Suessiales</taxon>
        <taxon>Symbiodiniaceae</taxon>
        <taxon>Durusdinium</taxon>
    </lineage>
</organism>